<feature type="domain" description="Transcriptional repressor PaaX-like central Cas2-like" evidence="3">
    <location>
        <begin position="107"/>
        <end position="179"/>
    </location>
</feature>
<organism evidence="4 5">
    <name type="scientific">Marinomonas algarum</name>
    <dbReference type="NCBI Taxonomy" id="2883105"/>
    <lineage>
        <taxon>Bacteria</taxon>
        <taxon>Pseudomonadati</taxon>
        <taxon>Pseudomonadota</taxon>
        <taxon>Gammaproteobacteria</taxon>
        <taxon>Oceanospirillales</taxon>
        <taxon>Oceanospirillaceae</taxon>
        <taxon>Marinomonas</taxon>
    </lineage>
</organism>
<dbReference type="RefSeq" id="WP_226752788.1">
    <property type="nucleotide sequence ID" value="NZ_JAJATW010000001.1"/>
</dbReference>
<dbReference type="Pfam" id="PF08223">
    <property type="entry name" value="PaaX_C"/>
    <property type="match status" value="1"/>
</dbReference>
<dbReference type="Gene3D" id="1.20.58.1460">
    <property type="match status" value="1"/>
</dbReference>
<dbReference type="SUPFAM" id="SSF46785">
    <property type="entry name" value="Winged helix' DNA-binding domain"/>
    <property type="match status" value="1"/>
</dbReference>
<evidence type="ECO:0000313" key="4">
    <source>
        <dbReference type="EMBL" id="MCB5160405.1"/>
    </source>
</evidence>
<name>A0A9X1LE19_9GAMM</name>
<evidence type="ECO:0000313" key="5">
    <source>
        <dbReference type="Proteomes" id="UP001139095"/>
    </source>
</evidence>
<dbReference type="PANTHER" id="PTHR30319">
    <property type="entry name" value="PHENYLACETIC ACID REGULATOR-RELATED TRANSCRIPTIONAL REPRESSOR"/>
    <property type="match status" value="1"/>
</dbReference>
<reference evidence="4" key="1">
    <citation type="submission" date="2021-10" db="EMBL/GenBank/DDBJ databases">
        <title>Marinomonas pontica sp. nov., isolated from the Black Sea.</title>
        <authorList>
            <person name="Zhao L.-H."/>
            <person name="Xue J.-H."/>
        </authorList>
    </citation>
    <scope>NUCLEOTIDE SEQUENCE</scope>
    <source>
        <strain evidence="4">E8</strain>
    </source>
</reference>
<dbReference type="AlphaFoldDB" id="A0A9X1LE19"/>
<protein>
    <submittedName>
        <fullName evidence="4">Phenylacetic acid degradation operon negative regulatory protein PaaX</fullName>
    </submittedName>
</protein>
<dbReference type="PANTHER" id="PTHR30319:SF1">
    <property type="entry name" value="TRANSCRIPTIONAL REPRESSOR PAAX"/>
    <property type="match status" value="1"/>
</dbReference>
<dbReference type="Pfam" id="PF20803">
    <property type="entry name" value="PaaX_M"/>
    <property type="match status" value="1"/>
</dbReference>
<feature type="domain" description="Transcriptional repressor PaaX-like N-terminal" evidence="1">
    <location>
        <begin position="21"/>
        <end position="90"/>
    </location>
</feature>
<comment type="caution">
    <text evidence="4">The sequence shown here is derived from an EMBL/GenBank/DDBJ whole genome shotgun (WGS) entry which is preliminary data.</text>
</comment>
<gene>
    <name evidence="4" type="primary">paaX</name>
    <name evidence="4" type="ORF">LG368_00565</name>
</gene>
<sequence length="307" mass="35674">MHELKTLDTLIERFRSQKPIRASSLIITLYGDTIEPHGGTVWLGSLINALEPIGINERLMRTSIFRLSQDGWINSEKVGRRSYYGLTHQGLRKFEKAFQRIYSTNRSTWDSSWHLIMTSLLSPEERKLLADELKWQGFAALSTQLFASPCAEKYAIKDTLRLLKLEDKVVVFESSADNQFSNKPIRQLVKECWEMDALAEQYREFITLFHPVWLELSDKKRLDPKSCFLTRTLLIHEYRKLQLRDPQLPDELLPLDWEGKSARQLCRNIYRKITSAAENWIEHNMESAVGPLPSANDAFNQRFGGLK</sequence>
<dbReference type="InterPro" id="IPR013225">
    <property type="entry name" value="PaaX_C"/>
</dbReference>
<accession>A0A9X1LE19</accession>
<dbReference type="InterPro" id="IPR036388">
    <property type="entry name" value="WH-like_DNA-bd_sf"/>
</dbReference>
<dbReference type="InterPro" id="IPR036390">
    <property type="entry name" value="WH_DNA-bd_sf"/>
</dbReference>
<evidence type="ECO:0000259" key="2">
    <source>
        <dbReference type="Pfam" id="PF08223"/>
    </source>
</evidence>
<dbReference type="InterPro" id="IPR012906">
    <property type="entry name" value="PaaX-like_N"/>
</dbReference>
<dbReference type="Proteomes" id="UP001139095">
    <property type="component" value="Unassembled WGS sequence"/>
</dbReference>
<evidence type="ECO:0000259" key="3">
    <source>
        <dbReference type="Pfam" id="PF20803"/>
    </source>
</evidence>
<dbReference type="EMBL" id="JAJATW010000001">
    <property type="protein sequence ID" value="MCB5160405.1"/>
    <property type="molecule type" value="Genomic_DNA"/>
</dbReference>
<dbReference type="PIRSF" id="PIRSF020623">
    <property type="entry name" value="PaaX"/>
    <property type="match status" value="1"/>
</dbReference>
<feature type="domain" description="Transcriptional repressor PaaX-like C-terminal" evidence="2">
    <location>
        <begin position="193"/>
        <end position="282"/>
    </location>
</feature>
<dbReference type="Pfam" id="PF07848">
    <property type="entry name" value="PaaX"/>
    <property type="match status" value="1"/>
</dbReference>
<dbReference type="InterPro" id="IPR048846">
    <property type="entry name" value="PaaX-like_central"/>
</dbReference>
<dbReference type="NCBIfam" id="TIGR02277">
    <property type="entry name" value="PaaX_trns_reg"/>
    <property type="match status" value="1"/>
</dbReference>
<dbReference type="GO" id="GO:0006351">
    <property type="term" value="P:DNA-templated transcription"/>
    <property type="evidence" value="ECO:0007669"/>
    <property type="project" value="InterPro"/>
</dbReference>
<proteinExistence type="predicted"/>
<evidence type="ECO:0000259" key="1">
    <source>
        <dbReference type="Pfam" id="PF07848"/>
    </source>
</evidence>
<dbReference type="Gene3D" id="1.10.10.10">
    <property type="entry name" value="Winged helix-like DNA-binding domain superfamily/Winged helix DNA-binding domain"/>
    <property type="match status" value="1"/>
</dbReference>
<keyword evidence="5" id="KW-1185">Reference proteome</keyword>
<dbReference type="InterPro" id="IPR011965">
    <property type="entry name" value="PaaX_trns_reg"/>
</dbReference>